<dbReference type="Proteomes" id="UP001172911">
    <property type="component" value="Unassembled WGS sequence"/>
</dbReference>
<evidence type="ECO:0000313" key="2">
    <source>
        <dbReference type="EMBL" id="MDO7789092.1"/>
    </source>
</evidence>
<dbReference type="Gene3D" id="3.40.109.30">
    <property type="entry name" value="putative nitroreductase (tm1586), domain 2"/>
    <property type="match status" value="1"/>
</dbReference>
<dbReference type="PANTHER" id="PTHR23026:SF123">
    <property type="entry name" value="NAD(P)H NITROREDUCTASE RV3131-RELATED"/>
    <property type="match status" value="1"/>
</dbReference>
<proteinExistence type="predicted"/>
<dbReference type="GO" id="GO:0016491">
    <property type="term" value="F:oxidoreductase activity"/>
    <property type="evidence" value="ECO:0007669"/>
    <property type="project" value="InterPro"/>
</dbReference>
<dbReference type="AlphaFoldDB" id="A0AAW7ZHC2"/>
<dbReference type="Pfam" id="PF14512">
    <property type="entry name" value="TM1586_NiRdase"/>
    <property type="match status" value="1"/>
</dbReference>
<comment type="caution">
    <text evidence="2">The sequence shown here is derived from an EMBL/GenBank/DDBJ whole genome shotgun (WGS) entry which is preliminary data.</text>
</comment>
<protein>
    <submittedName>
        <fullName evidence="2">Nitroreductase family protein</fullName>
    </submittedName>
</protein>
<dbReference type="InterPro" id="IPR050627">
    <property type="entry name" value="Nitroreductase/BluB"/>
</dbReference>
<gene>
    <name evidence="2" type="ORF">P6N53_17920</name>
</gene>
<sequence length="268" mass="29706">MGTALAVAPKKEWYNSISQRNSRRNFKEQALDESAVEKLVGLCQDFKFPEARAELVLRSSSDIYKGAMGSYGKIKGAPAYMAFIANTSFPHHLERLGYLGEGLILEATNLGLSTCWVGGFFRPETVANALSIGPNERVMAVTPVGYTKKNYSLEERLMSGMAKSKKRLPIAELVSGLPQDEWPRWVKLAVEAARLAPSAVNRQPWRFHIGNQQIIVMLDSIVETYNIPKRLDCGIAMLHIELGALACGVRGDWQFLNEEGVAVFTAEK</sequence>
<organism evidence="2 3">
    <name type="scientific">Desulforamulus aquiferis</name>
    <dbReference type="NCBI Taxonomy" id="1397668"/>
    <lineage>
        <taxon>Bacteria</taxon>
        <taxon>Bacillati</taxon>
        <taxon>Bacillota</taxon>
        <taxon>Clostridia</taxon>
        <taxon>Eubacteriales</taxon>
        <taxon>Peptococcaceae</taxon>
        <taxon>Desulforamulus</taxon>
    </lineage>
</organism>
<dbReference type="SUPFAM" id="SSF55469">
    <property type="entry name" value="FMN-dependent nitroreductase-like"/>
    <property type="match status" value="2"/>
</dbReference>
<name>A0AAW7ZHC2_9FIRM</name>
<dbReference type="InterPro" id="IPR000415">
    <property type="entry name" value="Nitroreductase-like"/>
</dbReference>
<evidence type="ECO:0000313" key="3">
    <source>
        <dbReference type="Proteomes" id="UP001172911"/>
    </source>
</evidence>
<dbReference type="PANTHER" id="PTHR23026">
    <property type="entry name" value="NADPH NITROREDUCTASE"/>
    <property type="match status" value="1"/>
</dbReference>
<dbReference type="InterPro" id="IPR029478">
    <property type="entry name" value="TM1586_NiRdase"/>
</dbReference>
<dbReference type="RefSeq" id="WP_304545611.1">
    <property type="nucleotide sequence ID" value="NZ_JARPTC010000035.1"/>
</dbReference>
<reference evidence="2" key="2">
    <citation type="submission" date="2023-03" db="EMBL/GenBank/DDBJ databases">
        <authorList>
            <person name="Zhang Z."/>
        </authorList>
    </citation>
    <scope>NUCLEOTIDE SEQUENCE</scope>
    <source>
        <strain evidence="2">DSA</strain>
    </source>
</reference>
<reference evidence="2" key="1">
    <citation type="journal article" date="2023" name="J. Hazard. Mater.">
        <title>Anaerobic biodegradation of pyrene and benzo[a]pyrene by a new sulfate-reducing Desulforamulus aquiferis strain DSA.</title>
        <authorList>
            <person name="Zhang Z."/>
            <person name="Sun J."/>
            <person name="Gong X."/>
            <person name="Wang C."/>
            <person name="Wang H."/>
        </authorList>
    </citation>
    <scope>NUCLEOTIDE SEQUENCE</scope>
    <source>
        <strain evidence="2">DSA</strain>
    </source>
</reference>
<dbReference type="CDD" id="cd02062">
    <property type="entry name" value="Nitro_FMN_reductase"/>
    <property type="match status" value="1"/>
</dbReference>
<keyword evidence="3" id="KW-1185">Reference proteome</keyword>
<dbReference type="EMBL" id="JARPTC010000035">
    <property type="protein sequence ID" value="MDO7789092.1"/>
    <property type="molecule type" value="Genomic_DNA"/>
</dbReference>
<evidence type="ECO:0000259" key="1">
    <source>
        <dbReference type="Pfam" id="PF14512"/>
    </source>
</evidence>
<dbReference type="Gene3D" id="3.40.109.10">
    <property type="entry name" value="NADH Oxidase"/>
    <property type="match status" value="1"/>
</dbReference>
<accession>A0AAW7ZHC2</accession>
<feature type="domain" description="Putative nitroreductase TM1586" evidence="1">
    <location>
        <begin position="14"/>
        <end position="244"/>
    </location>
</feature>